<dbReference type="InterPro" id="IPR010926">
    <property type="entry name" value="Myosin_TH1"/>
</dbReference>
<evidence type="ECO:0000313" key="12">
    <source>
        <dbReference type="EnsemblMetazoa" id="KAF7489293.1"/>
    </source>
</evidence>
<dbReference type="GO" id="GO:0030048">
    <property type="term" value="P:actin filament-based movement"/>
    <property type="evidence" value="ECO:0007669"/>
    <property type="project" value="TreeGrafter"/>
</dbReference>
<keyword evidence="7 8" id="KW-0009">Actin-binding</keyword>
<dbReference type="SMART" id="SM00242">
    <property type="entry name" value="MYSc"/>
    <property type="match status" value="1"/>
</dbReference>
<dbReference type="CDD" id="cd23767">
    <property type="entry name" value="IQCD"/>
    <property type="match status" value="1"/>
</dbReference>
<name>A0A834R8C7_SARSC</name>
<feature type="binding site" evidence="8">
    <location>
        <begin position="105"/>
        <end position="112"/>
    </location>
    <ligand>
        <name>ATP</name>
        <dbReference type="ChEBI" id="CHEBI:30616"/>
    </ligand>
</feature>
<dbReference type="PANTHER" id="PTHR13140:SF679">
    <property type="entry name" value="UNCONVENTIONAL MYOSIN IC"/>
    <property type="match status" value="1"/>
</dbReference>
<evidence type="ECO:0000256" key="7">
    <source>
        <dbReference type="ARBA" id="ARBA00023203"/>
    </source>
</evidence>
<keyword evidence="5 8" id="KW-0518">Myosin</keyword>
<dbReference type="PROSITE" id="PS51757">
    <property type="entry name" value="TH1"/>
    <property type="match status" value="1"/>
</dbReference>
<dbReference type="Gene3D" id="1.20.58.530">
    <property type="match status" value="1"/>
</dbReference>
<dbReference type="GO" id="GO:0005546">
    <property type="term" value="F:phosphatidylinositol-4,5-bisphosphate binding"/>
    <property type="evidence" value="ECO:0007669"/>
    <property type="project" value="UniProtKB-ARBA"/>
</dbReference>
<evidence type="ECO:0000256" key="2">
    <source>
        <dbReference type="ARBA" id="ARBA00022741"/>
    </source>
</evidence>
<dbReference type="GO" id="GO:0007015">
    <property type="term" value="P:actin filament organization"/>
    <property type="evidence" value="ECO:0007669"/>
    <property type="project" value="TreeGrafter"/>
</dbReference>
<dbReference type="GO" id="GO:0005886">
    <property type="term" value="C:plasma membrane"/>
    <property type="evidence" value="ECO:0007669"/>
    <property type="project" value="TreeGrafter"/>
</dbReference>
<gene>
    <name evidence="11" type="ORF">SSS_5152</name>
</gene>
<evidence type="ECO:0000256" key="3">
    <source>
        <dbReference type="ARBA" id="ARBA00022840"/>
    </source>
</evidence>
<comment type="similarity">
    <text evidence="1 8">Belongs to the TRAFAC class myosin-kinesin ATPase superfamily. Myosin family.</text>
</comment>
<evidence type="ECO:0000256" key="4">
    <source>
        <dbReference type="ARBA" id="ARBA00023121"/>
    </source>
</evidence>
<dbReference type="EMBL" id="WVUK01000065">
    <property type="protein sequence ID" value="KAF7489293.1"/>
    <property type="molecule type" value="Genomic_DNA"/>
</dbReference>
<feature type="region of interest" description="Actin-binding" evidence="8">
    <location>
        <begin position="579"/>
        <end position="601"/>
    </location>
</feature>
<evidence type="ECO:0000256" key="1">
    <source>
        <dbReference type="ARBA" id="ARBA00008314"/>
    </source>
</evidence>
<dbReference type="GO" id="GO:0005524">
    <property type="term" value="F:ATP binding"/>
    <property type="evidence" value="ECO:0007669"/>
    <property type="project" value="UniProtKB-UniRule"/>
</dbReference>
<dbReference type="GO" id="GO:0000146">
    <property type="term" value="F:microfilament motor activity"/>
    <property type="evidence" value="ECO:0007669"/>
    <property type="project" value="TreeGrafter"/>
</dbReference>
<dbReference type="PANTHER" id="PTHR13140">
    <property type="entry name" value="MYOSIN"/>
    <property type="match status" value="1"/>
</dbReference>
<keyword evidence="13" id="KW-1185">Reference proteome</keyword>
<dbReference type="InterPro" id="IPR001609">
    <property type="entry name" value="Myosin_head_motor_dom-like"/>
</dbReference>
<keyword evidence="2 8" id="KW-0547">Nucleotide-binding</keyword>
<feature type="domain" description="Myosin motor" evidence="9">
    <location>
        <begin position="11"/>
        <end position="702"/>
    </location>
</feature>
<organism evidence="11">
    <name type="scientific">Sarcoptes scabiei</name>
    <name type="common">Itch mite</name>
    <name type="synonym">Acarus scabiei</name>
    <dbReference type="NCBI Taxonomy" id="52283"/>
    <lineage>
        <taxon>Eukaryota</taxon>
        <taxon>Metazoa</taxon>
        <taxon>Ecdysozoa</taxon>
        <taxon>Arthropoda</taxon>
        <taxon>Chelicerata</taxon>
        <taxon>Arachnida</taxon>
        <taxon>Acari</taxon>
        <taxon>Acariformes</taxon>
        <taxon>Sarcoptiformes</taxon>
        <taxon>Astigmata</taxon>
        <taxon>Psoroptidia</taxon>
        <taxon>Sarcoptoidea</taxon>
        <taxon>Sarcoptidae</taxon>
        <taxon>Sarcoptinae</taxon>
        <taxon>Sarcoptes</taxon>
    </lineage>
</organism>
<dbReference type="AlphaFoldDB" id="A0A834R8C7"/>
<evidence type="ECO:0000313" key="11">
    <source>
        <dbReference type="EMBL" id="KAF7489293.1"/>
    </source>
</evidence>
<dbReference type="InterPro" id="IPR036961">
    <property type="entry name" value="Kinesin_motor_dom_sf"/>
</dbReference>
<dbReference type="GO" id="GO:0016459">
    <property type="term" value="C:myosin complex"/>
    <property type="evidence" value="ECO:0007669"/>
    <property type="project" value="UniProtKB-KW"/>
</dbReference>
<dbReference type="Gene3D" id="1.10.10.820">
    <property type="match status" value="1"/>
</dbReference>
<reference evidence="12" key="3">
    <citation type="submission" date="2022-06" db="UniProtKB">
        <authorList>
            <consortium name="EnsemblMetazoa"/>
        </authorList>
    </citation>
    <scope>IDENTIFICATION</scope>
</reference>
<dbReference type="Proteomes" id="UP000070412">
    <property type="component" value="Unassembled WGS sequence"/>
</dbReference>
<evidence type="ECO:0000313" key="13">
    <source>
        <dbReference type="Proteomes" id="UP000070412"/>
    </source>
</evidence>
<dbReference type="FunFam" id="1.20.58.530:FF:000004">
    <property type="entry name" value="Unconventional myosin ID"/>
    <property type="match status" value="1"/>
</dbReference>
<dbReference type="Gene3D" id="1.20.5.190">
    <property type="match status" value="1"/>
</dbReference>
<dbReference type="PRINTS" id="PR00193">
    <property type="entry name" value="MYOSINHEAVY"/>
</dbReference>
<reference evidence="11" key="2">
    <citation type="submission" date="2020-01" db="EMBL/GenBank/DDBJ databases">
        <authorList>
            <person name="Korhonen P.K.K."/>
            <person name="Guangxu M.G."/>
            <person name="Wang T.W."/>
            <person name="Stroehlein A.J.S."/>
            <person name="Young N.D."/>
            <person name="Ang C.-S.A."/>
            <person name="Fernando D.W.F."/>
            <person name="Lu H.L."/>
            <person name="Taylor S.T."/>
            <person name="Ehtesham M.E.M."/>
            <person name="Najaraj S.H.N."/>
            <person name="Harsha G.H.G."/>
            <person name="Madugundu A.M."/>
            <person name="Renuse S.R."/>
            <person name="Holt D.H."/>
            <person name="Pandey A.P."/>
            <person name="Papenfuss A.P."/>
            <person name="Gasser R.B.G."/>
            <person name="Fischer K.F."/>
        </authorList>
    </citation>
    <scope>NUCLEOTIDE SEQUENCE</scope>
    <source>
        <strain evidence="11">SSS_KF_BRIS2020</strain>
    </source>
</reference>
<evidence type="ECO:0000256" key="8">
    <source>
        <dbReference type="PROSITE-ProRule" id="PRU00782"/>
    </source>
</evidence>
<dbReference type="InterPro" id="IPR000048">
    <property type="entry name" value="IQ_motif_EF-hand-BS"/>
</dbReference>
<keyword evidence="4" id="KW-0446">Lipid-binding</keyword>
<protein>
    <submittedName>
        <fullName evidence="11">Myosin-IB</fullName>
    </submittedName>
</protein>
<dbReference type="EnsemblMetazoa" id="SSS_5152s_mrna">
    <property type="protein sequence ID" value="KAF7489293.1"/>
    <property type="gene ID" value="SSS_5152"/>
</dbReference>
<dbReference type="Gene3D" id="3.40.850.10">
    <property type="entry name" value="Kinesin motor domain"/>
    <property type="match status" value="1"/>
</dbReference>
<proteinExistence type="inferred from homology"/>
<evidence type="ECO:0000259" key="10">
    <source>
        <dbReference type="PROSITE" id="PS51757"/>
    </source>
</evidence>
<dbReference type="GO" id="GO:0005902">
    <property type="term" value="C:microvillus"/>
    <property type="evidence" value="ECO:0007669"/>
    <property type="project" value="TreeGrafter"/>
</dbReference>
<dbReference type="Gene3D" id="1.20.120.720">
    <property type="entry name" value="Myosin VI head, motor domain, U50 subdomain"/>
    <property type="match status" value="1"/>
</dbReference>
<dbReference type="SMART" id="SM00015">
    <property type="entry name" value="IQ"/>
    <property type="match status" value="3"/>
</dbReference>
<reference evidence="13" key="1">
    <citation type="journal article" date="2020" name="PLoS Negl. Trop. Dis.">
        <title>High-quality nuclear genome for Sarcoptes scabiei-A critical resource for a neglected parasite.</title>
        <authorList>
            <person name="Korhonen P.K."/>
            <person name="Gasser R.B."/>
            <person name="Ma G."/>
            <person name="Wang T."/>
            <person name="Stroehlein A.J."/>
            <person name="Young N.D."/>
            <person name="Ang C.S."/>
            <person name="Fernando D.D."/>
            <person name="Lu H.C."/>
            <person name="Taylor S."/>
            <person name="Reynolds S.L."/>
            <person name="Mofiz E."/>
            <person name="Najaraj S.H."/>
            <person name="Gowda H."/>
            <person name="Madugundu A."/>
            <person name="Renuse S."/>
            <person name="Holt D."/>
            <person name="Pandey A."/>
            <person name="Papenfuss A.T."/>
            <person name="Fischer K."/>
        </authorList>
    </citation>
    <scope>NUCLEOTIDE SEQUENCE [LARGE SCALE GENOMIC DNA]</scope>
</reference>
<dbReference type="Pfam" id="PF06017">
    <property type="entry name" value="Myosin_TH1"/>
    <property type="match status" value="1"/>
</dbReference>
<dbReference type="GO" id="GO:0051015">
    <property type="term" value="F:actin filament binding"/>
    <property type="evidence" value="ECO:0007669"/>
    <property type="project" value="TreeGrafter"/>
</dbReference>
<feature type="domain" description="TH1" evidence="10">
    <location>
        <begin position="858"/>
        <end position="1045"/>
    </location>
</feature>
<dbReference type="GO" id="GO:0005737">
    <property type="term" value="C:cytoplasm"/>
    <property type="evidence" value="ECO:0007669"/>
    <property type="project" value="UniProtKB-ARBA"/>
</dbReference>
<dbReference type="OrthoDB" id="6108017at2759"/>
<accession>A0A834R8C7</accession>
<dbReference type="InterPro" id="IPR027417">
    <property type="entry name" value="P-loop_NTPase"/>
</dbReference>
<sequence length="1061" mass="125128">MMDNIYRRDRVGVDDLVLLENYQDREEFLRNIQKRFNENVIYTYIGQVLISINPNQTLPIYGTDFVQLYRNANFFQVSPHIFAIADASYRDMVEDFRDQCVLISGESGAGKTEASKKILQYLSAITTDQHHDDRIKQINQKLLFSNPLLEAFGNAKTSHNNNSSRFGKYMDIQFDCLGYPIGGHINIYLLEKSRVVFQSKFEQNFHIFYLFLNGSDEDLLKKFSLRRNVDNYFYLNQNNRFDLIANSIDQSASNAQFRIVLDALDAFDFSAEDRHTILAIVASILHLGNVGFFEEDDGKIIISNQRPLSIVGRLLECDEIFLKQAFLNRTIEARAELMSTNLTRDQAIYARDALAKAIYERLFSWLVNRLNQSIECGDSGEEKQNLIGLLDIYGFEIFQKNNFEQFCINYCNEKLQQLFIELTLRQEQEEYHREKIEWEQIDYFDNQIICNLIEEKHKGIIAFLDEECLRPGDANDSTLLSKLNSNFINHRHYSNPEMTKSNRSQNGIIEKQFIISHYAGDVTYDINGFIEKNNDLLYRDLKKSILGSKNPIVRQLFNFDELMNQKRPPTIATQFRQSLSNLMSLLTTKQPWYIRCIKPNYSQKPEMFDSKLVRHQIKYLGLMENLRVRRAGFAYRKNFNDFLERYKCLCPQTWPYFKGSFRDGVQTLIDYFGFKSDEYKMGITKIFIRSPQTLFQIEDAFQQHKNILATQIQSWFRGHKERKHYQIVRNSVISLQSNIRKYLAMQEFQRKRHAGILINNFVKGFLTRNQQPNRFNQIFLNQVRYDFLMTMKRNLPDSLLDHSYQPSSIPVCCLEAAKILIEMHRKWLARRYVREISSARKEILLEKVLAERLFKDRKDSYPFSVSEPFQSNRLDAKFDMTRKNMLELKIIKENEKTQYCALINKYDRHGYMLRPRVLIITDRKLYLMDCKKFALKETIELDQIKVVTSNRNDGLFVLKIPIKKKGKGDLILEYSPYLIELLTKIIKIIGDDRLIIIDSDFLEHSMNNGKKEKYILLMVMGIKFRNEKTVFYKCKVSDLDLQSSNRFETLVQFLQFIDNFS</sequence>
<evidence type="ECO:0000259" key="9">
    <source>
        <dbReference type="PROSITE" id="PS51456"/>
    </source>
</evidence>
<dbReference type="SUPFAM" id="SSF52540">
    <property type="entry name" value="P-loop containing nucleoside triphosphate hydrolases"/>
    <property type="match status" value="1"/>
</dbReference>
<dbReference type="PROSITE" id="PS50096">
    <property type="entry name" value="IQ"/>
    <property type="match status" value="2"/>
</dbReference>
<evidence type="ECO:0000256" key="5">
    <source>
        <dbReference type="ARBA" id="ARBA00023123"/>
    </source>
</evidence>
<dbReference type="PROSITE" id="PS51456">
    <property type="entry name" value="MYOSIN_MOTOR"/>
    <property type="match status" value="1"/>
</dbReference>
<dbReference type="Gene3D" id="6.20.240.20">
    <property type="match status" value="1"/>
</dbReference>
<dbReference type="Pfam" id="PF00612">
    <property type="entry name" value="IQ"/>
    <property type="match status" value="2"/>
</dbReference>
<evidence type="ECO:0000256" key="6">
    <source>
        <dbReference type="ARBA" id="ARBA00023175"/>
    </source>
</evidence>
<keyword evidence="6 8" id="KW-0505">Motor protein</keyword>
<dbReference type="Pfam" id="PF00063">
    <property type="entry name" value="Myosin_head"/>
    <property type="match status" value="1"/>
</dbReference>
<keyword evidence="3 8" id="KW-0067">ATP-binding</keyword>
<dbReference type="GO" id="GO:0006897">
    <property type="term" value="P:endocytosis"/>
    <property type="evidence" value="ECO:0007669"/>
    <property type="project" value="TreeGrafter"/>
</dbReference>
<dbReference type="GO" id="GO:0007368">
    <property type="term" value="P:determination of left/right symmetry"/>
    <property type="evidence" value="ECO:0007669"/>
    <property type="project" value="UniProtKB-ARBA"/>
</dbReference>